<dbReference type="Proteomes" id="UP000250235">
    <property type="component" value="Unassembled WGS sequence"/>
</dbReference>
<protein>
    <submittedName>
        <fullName evidence="2">Uncharacterized protein</fullName>
    </submittedName>
</protein>
<gene>
    <name evidence="2" type="ORF">F511_39782</name>
</gene>
<sequence>MPELEELPTDEELQEVPVRNMVDRLEGHPHGQILEKNVVDMEDASKMMAEGIPVYVKAVVSHTTQSSSQGSFKHKGVEQGAGSSRAGKTRRSVPIHPALEERYTPLHRRDEPVYQRSSVTARGNESGNSRPHLQQPYGVTNPVNQPALIGYPRTKASGESSTTKHRLLHASGPHPIPPPDDPNRVGKRVKVRQLSCRVSMKFRVMRANLYNQDLGLNPLDKW</sequence>
<name>A0A2Z7ANT9_9LAMI</name>
<keyword evidence="3" id="KW-1185">Reference proteome</keyword>
<dbReference type="EMBL" id="KV013523">
    <property type="protein sequence ID" value="KZV23455.1"/>
    <property type="molecule type" value="Genomic_DNA"/>
</dbReference>
<dbReference type="AlphaFoldDB" id="A0A2Z7ANT9"/>
<evidence type="ECO:0000313" key="3">
    <source>
        <dbReference type="Proteomes" id="UP000250235"/>
    </source>
</evidence>
<accession>A0A2Z7ANT9</accession>
<feature type="region of interest" description="Disordered" evidence="1">
    <location>
        <begin position="64"/>
        <end position="185"/>
    </location>
</feature>
<organism evidence="2 3">
    <name type="scientific">Dorcoceras hygrometricum</name>
    <dbReference type="NCBI Taxonomy" id="472368"/>
    <lineage>
        <taxon>Eukaryota</taxon>
        <taxon>Viridiplantae</taxon>
        <taxon>Streptophyta</taxon>
        <taxon>Embryophyta</taxon>
        <taxon>Tracheophyta</taxon>
        <taxon>Spermatophyta</taxon>
        <taxon>Magnoliopsida</taxon>
        <taxon>eudicotyledons</taxon>
        <taxon>Gunneridae</taxon>
        <taxon>Pentapetalae</taxon>
        <taxon>asterids</taxon>
        <taxon>lamiids</taxon>
        <taxon>Lamiales</taxon>
        <taxon>Gesneriaceae</taxon>
        <taxon>Didymocarpoideae</taxon>
        <taxon>Trichosporeae</taxon>
        <taxon>Loxocarpinae</taxon>
        <taxon>Dorcoceras</taxon>
    </lineage>
</organism>
<feature type="compositionally biased region" description="Polar residues" evidence="1">
    <location>
        <begin position="115"/>
        <end position="144"/>
    </location>
</feature>
<evidence type="ECO:0000256" key="1">
    <source>
        <dbReference type="SAM" id="MobiDB-lite"/>
    </source>
</evidence>
<feature type="compositionally biased region" description="Basic and acidic residues" evidence="1">
    <location>
        <begin position="98"/>
        <end position="113"/>
    </location>
</feature>
<proteinExistence type="predicted"/>
<evidence type="ECO:0000313" key="2">
    <source>
        <dbReference type="EMBL" id="KZV23455.1"/>
    </source>
</evidence>
<reference evidence="2 3" key="1">
    <citation type="journal article" date="2015" name="Proc. Natl. Acad. Sci. U.S.A.">
        <title>The resurrection genome of Boea hygrometrica: A blueprint for survival of dehydration.</title>
        <authorList>
            <person name="Xiao L."/>
            <person name="Yang G."/>
            <person name="Zhang L."/>
            <person name="Yang X."/>
            <person name="Zhao S."/>
            <person name="Ji Z."/>
            <person name="Zhou Q."/>
            <person name="Hu M."/>
            <person name="Wang Y."/>
            <person name="Chen M."/>
            <person name="Xu Y."/>
            <person name="Jin H."/>
            <person name="Xiao X."/>
            <person name="Hu G."/>
            <person name="Bao F."/>
            <person name="Hu Y."/>
            <person name="Wan P."/>
            <person name="Li L."/>
            <person name="Deng X."/>
            <person name="Kuang T."/>
            <person name="Xiang C."/>
            <person name="Zhu J.K."/>
            <person name="Oliver M.J."/>
            <person name="He Y."/>
        </authorList>
    </citation>
    <scope>NUCLEOTIDE SEQUENCE [LARGE SCALE GENOMIC DNA]</scope>
    <source>
        <strain evidence="3">cv. XS01</strain>
    </source>
</reference>